<evidence type="ECO:0000256" key="8">
    <source>
        <dbReference type="ARBA" id="ARBA00023118"/>
    </source>
</evidence>
<evidence type="ECO:0000256" key="7">
    <source>
        <dbReference type="ARBA" id="ARBA00022842"/>
    </source>
</evidence>
<evidence type="ECO:0000256" key="2">
    <source>
        <dbReference type="ARBA" id="ARBA00009959"/>
    </source>
</evidence>
<dbReference type="SUPFAM" id="SSF143430">
    <property type="entry name" value="TTP0101/SSO1404-like"/>
    <property type="match status" value="1"/>
</dbReference>
<protein>
    <recommendedName>
        <fullName evidence="9">CRISPR-associated endoribonuclease Cas2</fullName>
        <ecNumber evidence="9">3.1.-.-</ecNumber>
    </recommendedName>
</protein>
<dbReference type="PANTHER" id="PTHR34405:SF3">
    <property type="entry name" value="CRISPR-ASSOCIATED ENDORIBONUCLEASE CAS2 3"/>
    <property type="match status" value="1"/>
</dbReference>
<keyword evidence="5 9" id="KW-0255">Endonuclease</keyword>
<accession>A0ABU7M491</accession>
<evidence type="ECO:0000256" key="9">
    <source>
        <dbReference type="HAMAP-Rule" id="MF_01471"/>
    </source>
</evidence>
<dbReference type="NCBIfam" id="TIGR01573">
    <property type="entry name" value="cas2"/>
    <property type="match status" value="1"/>
</dbReference>
<feature type="binding site" evidence="9">
    <location>
        <position position="8"/>
    </location>
    <ligand>
        <name>Mg(2+)</name>
        <dbReference type="ChEBI" id="CHEBI:18420"/>
        <note>catalytic</note>
    </ligand>
</feature>
<evidence type="ECO:0000313" key="10">
    <source>
        <dbReference type="EMBL" id="MEE3744521.1"/>
    </source>
</evidence>
<keyword evidence="11" id="KW-1185">Reference proteome</keyword>
<comment type="caution">
    <text evidence="10">The sequence shown here is derived from an EMBL/GenBank/DDBJ whole genome shotgun (WGS) entry which is preliminary data.</text>
</comment>
<keyword evidence="8 9" id="KW-0051">Antiviral defense</keyword>
<evidence type="ECO:0000313" key="11">
    <source>
        <dbReference type="Proteomes" id="UP001331664"/>
    </source>
</evidence>
<reference evidence="10 11" key="1">
    <citation type="submission" date="2024-01" db="EMBL/GenBank/DDBJ databases">
        <title>Campylobacter porcellus sp. nov.</title>
        <authorList>
            <person name="Papic B."/>
            <person name="Gruntar I."/>
        </authorList>
    </citation>
    <scope>NUCLEOTIDE SEQUENCE [LARGE SCALE GENOMIC DNA]</scope>
    <source>
        <strain evidence="10 11">CX2-4855-23</strain>
    </source>
</reference>
<comment type="subunit">
    <text evidence="9">Homodimer, forms a heterotetramer with a Cas1 homodimer.</text>
</comment>
<dbReference type="EC" id="3.1.-.-" evidence="9"/>
<comment type="function">
    <text evidence="9">CRISPR (clustered regularly interspaced short palindromic repeat), is an adaptive immune system that provides protection against mobile genetic elements (viruses, transposable elements and conjugative plasmids). CRISPR clusters contain sequences complementary to antecedent mobile elements and target invading nucleic acids. CRISPR clusters are transcribed and processed into CRISPR RNA (crRNA). Functions as a ssRNA-specific endoribonuclease. Involved in the integration of spacer DNA into the CRISPR cassette.</text>
</comment>
<dbReference type="Gene3D" id="3.30.70.240">
    <property type="match status" value="1"/>
</dbReference>
<gene>
    <name evidence="9 10" type="primary">cas2</name>
    <name evidence="10" type="ORF">V2I23_04355</name>
</gene>
<keyword evidence="6 9" id="KW-0378">Hydrolase</keyword>
<evidence type="ECO:0000256" key="4">
    <source>
        <dbReference type="ARBA" id="ARBA00022723"/>
    </source>
</evidence>
<dbReference type="HAMAP" id="MF_01471">
    <property type="entry name" value="Cas2"/>
    <property type="match status" value="1"/>
</dbReference>
<evidence type="ECO:0000256" key="6">
    <source>
        <dbReference type="ARBA" id="ARBA00022801"/>
    </source>
</evidence>
<name>A0ABU7M491_9BACT</name>
<dbReference type="CDD" id="cd09725">
    <property type="entry name" value="Cas2_I_II_III"/>
    <property type="match status" value="1"/>
</dbReference>
<evidence type="ECO:0000256" key="3">
    <source>
        <dbReference type="ARBA" id="ARBA00022722"/>
    </source>
</evidence>
<keyword evidence="4 9" id="KW-0479">Metal-binding</keyword>
<comment type="similarity">
    <text evidence="2 9">Belongs to the CRISPR-associated endoribonuclease Cas2 protein family.</text>
</comment>
<proteinExistence type="inferred from homology"/>
<dbReference type="GO" id="GO:0004519">
    <property type="term" value="F:endonuclease activity"/>
    <property type="evidence" value="ECO:0007669"/>
    <property type="project" value="UniProtKB-KW"/>
</dbReference>
<dbReference type="Proteomes" id="UP001331664">
    <property type="component" value="Unassembled WGS sequence"/>
</dbReference>
<keyword evidence="7 9" id="KW-0460">Magnesium</keyword>
<dbReference type="Pfam" id="PF09827">
    <property type="entry name" value="CRISPR_Cas2"/>
    <property type="match status" value="1"/>
</dbReference>
<sequence>MRYLICYDIEDNKNRTKLFERLKDFNLLPVQKSVFYGELSKADKIAIKALLHRHCSKSDKAIITSVNLDIDDTLGYSKEYFESKSYEII</sequence>
<dbReference type="InterPro" id="IPR021127">
    <property type="entry name" value="CRISPR_associated_Cas2"/>
</dbReference>
<evidence type="ECO:0000256" key="1">
    <source>
        <dbReference type="ARBA" id="ARBA00001946"/>
    </source>
</evidence>
<dbReference type="EMBL" id="JAZBRD010000005">
    <property type="protein sequence ID" value="MEE3744521.1"/>
    <property type="molecule type" value="Genomic_DNA"/>
</dbReference>
<keyword evidence="3 9" id="KW-0540">Nuclease</keyword>
<dbReference type="PANTHER" id="PTHR34405">
    <property type="entry name" value="CRISPR-ASSOCIATED ENDORIBONUCLEASE CAS2"/>
    <property type="match status" value="1"/>
</dbReference>
<evidence type="ECO:0000256" key="5">
    <source>
        <dbReference type="ARBA" id="ARBA00022759"/>
    </source>
</evidence>
<dbReference type="RefSeq" id="WP_086237753.1">
    <property type="nucleotide sequence ID" value="NZ_JAZBRD010000005.1"/>
</dbReference>
<comment type="cofactor">
    <cofactor evidence="1 9">
        <name>Mg(2+)</name>
        <dbReference type="ChEBI" id="CHEBI:18420"/>
    </cofactor>
</comment>
<organism evidence="10 11">
    <name type="scientific">Campylobacter porcelli</name>
    <dbReference type="NCBI Taxonomy" id="1660073"/>
    <lineage>
        <taxon>Bacteria</taxon>
        <taxon>Pseudomonadati</taxon>
        <taxon>Campylobacterota</taxon>
        <taxon>Epsilonproteobacteria</taxon>
        <taxon>Campylobacterales</taxon>
        <taxon>Campylobacteraceae</taxon>
        <taxon>Campylobacter</taxon>
    </lineage>
</organism>
<dbReference type="InterPro" id="IPR019199">
    <property type="entry name" value="Virulence_VapD/CRISPR_Cas2"/>
</dbReference>